<keyword evidence="1" id="KW-0732">Signal</keyword>
<evidence type="ECO:0000259" key="2">
    <source>
        <dbReference type="Pfam" id="PF00144"/>
    </source>
</evidence>
<dbReference type="InterPro" id="IPR001466">
    <property type="entry name" value="Beta-lactam-related"/>
</dbReference>
<dbReference type="EMBL" id="FUWZ01000004">
    <property type="protein sequence ID" value="SKA35764.1"/>
    <property type="molecule type" value="Genomic_DNA"/>
</dbReference>
<name>A0A1T4T5I4_9BACT</name>
<feature type="signal peptide" evidence="1">
    <location>
        <begin position="1"/>
        <end position="28"/>
    </location>
</feature>
<dbReference type="Gene3D" id="3.40.710.10">
    <property type="entry name" value="DD-peptidase/beta-lactamase superfamily"/>
    <property type="match status" value="1"/>
</dbReference>
<evidence type="ECO:0000256" key="1">
    <source>
        <dbReference type="SAM" id="SignalP"/>
    </source>
</evidence>
<dbReference type="Pfam" id="PF00144">
    <property type="entry name" value="Beta-lactamase"/>
    <property type="match status" value="1"/>
</dbReference>
<dbReference type="OrthoDB" id="1357763at2"/>
<evidence type="ECO:0000313" key="4">
    <source>
        <dbReference type="Proteomes" id="UP000190367"/>
    </source>
</evidence>
<sequence length="490" mass="54901">MEKGTNVLSCCTAIFSWLLLLVSLGAAAQAPATFTAGKKRINIQSFNREVEHVMQEMGVNGVSLAVISDGRLVYDHAYGYKASDRKERVNRETVFEACSVSKTFLSYAVYKVVDEGKLDLDKPMYQYLPNPSLEHDSRYKLITPRMILCHASGIENWKDFNDPNVLEIVSDPGKQFIYSGEGYEYLAKVLEGILHEPYESYMKKLVFDPMGLKHTFTTFKNGLPDNYATGYTALGKKIDKWKNAEPVPAGGINTTAYDYALFLTSMFDGKHLSRERINEVLQPLTVLIPGDTTWFYGPGFEVQYHGKDTIVLHGGDNPGFESFVCYSITNRSGLALFTNSERGRAMVKKLSSMSIGLDVVPTVGSSIAEQYPSPVEELVKAYKQKRAAGFWQKVTELEKKGNGKLPEKTLTELGWIFFSADPPLAKRILEENVCDYPEAAGGRFLLGLLNENHGSYEEALKHFRKAEEMNFVLFPVAPEIKTCEQKLAKK</sequence>
<accession>A0A1T4T5I4</accession>
<dbReference type="InterPro" id="IPR012338">
    <property type="entry name" value="Beta-lactam/transpept-like"/>
</dbReference>
<keyword evidence="4" id="KW-1185">Reference proteome</keyword>
<dbReference type="RefSeq" id="WP_078671377.1">
    <property type="nucleotide sequence ID" value="NZ_FUWZ01000004.1"/>
</dbReference>
<dbReference type="PANTHER" id="PTHR46825:SF9">
    <property type="entry name" value="BETA-LACTAMASE-RELATED DOMAIN-CONTAINING PROTEIN"/>
    <property type="match status" value="1"/>
</dbReference>
<organism evidence="3 4">
    <name type="scientific">Chitinophaga eiseniae</name>
    <dbReference type="NCBI Taxonomy" id="634771"/>
    <lineage>
        <taxon>Bacteria</taxon>
        <taxon>Pseudomonadati</taxon>
        <taxon>Bacteroidota</taxon>
        <taxon>Chitinophagia</taxon>
        <taxon>Chitinophagales</taxon>
        <taxon>Chitinophagaceae</taxon>
        <taxon>Chitinophaga</taxon>
    </lineage>
</organism>
<gene>
    <name evidence="3" type="ORF">SAMN04488128_1043</name>
</gene>
<dbReference type="AlphaFoldDB" id="A0A1T4T5I4"/>
<proteinExistence type="predicted"/>
<dbReference type="InterPro" id="IPR050491">
    <property type="entry name" value="AmpC-like"/>
</dbReference>
<dbReference type="SUPFAM" id="SSF56601">
    <property type="entry name" value="beta-lactamase/transpeptidase-like"/>
    <property type="match status" value="1"/>
</dbReference>
<protein>
    <submittedName>
        <fullName evidence="3">CubicO group peptidase, beta-lactamase class C family</fullName>
    </submittedName>
</protein>
<dbReference type="PANTHER" id="PTHR46825">
    <property type="entry name" value="D-ALANYL-D-ALANINE-CARBOXYPEPTIDASE/ENDOPEPTIDASE AMPH"/>
    <property type="match status" value="1"/>
</dbReference>
<reference evidence="4" key="1">
    <citation type="submission" date="2017-02" db="EMBL/GenBank/DDBJ databases">
        <authorList>
            <person name="Varghese N."/>
            <person name="Submissions S."/>
        </authorList>
    </citation>
    <scope>NUCLEOTIDE SEQUENCE [LARGE SCALE GENOMIC DNA]</scope>
    <source>
        <strain evidence="4">DSM 22224</strain>
    </source>
</reference>
<feature type="chain" id="PRO_5012504555" evidence="1">
    <location>
        <begin position="29"/>
        <end position="490"/>
    </location>
</feature>
<feature type="domain" description="Beta-lactamase-related" evidence="2">
    <location>
        <begin position="46"/>
        <end position="343"/>
    </location>
</feature>
<dbReference type="Proteomes" id="UP000190367">
    <property type="component" value="Unassembled WGS sequence"/>
</dbReference>
<dbReference type="STRING" id="634771.SAMN04488128_1043"/>
<evidence type="ECO:0000313" key="3">
    <source>
        <dbReference type="EMBL" id="SKA35764.1"/>
    </source>
</evidence>